<dbReference type="InParanoid" id="A0A369JLN6"/>
<feature type="domain" description="DUF6589" evidence="1">
    <location>
        <begin position="93"/>
        <end position="258"/>
    </location>
</feature>
<organism evidence="2 3">
    <name type="scientific">Hypsizygus marmoreus</name>
    <name type="common">White beech mushroom</name>
    <name type="synonym">Agaricus marmoreus</name>
    <dbReference type="NCBI Taxonomy" id="39966"/>
    <lineage>
        <taxon>Eukaryota</taxon>
        <taxon>Fungi</taxon>
        <taxon>Dikarya</taxon>
        <taxon>Basidiomycota</taxon>
        <taxon>Agaricomycotina</taxon>
        <taxon>Agaricomycetes</taxon>
        <taxon>Agaricomycetidae</taxon>
        <taxon>Agaricales</taxon>
        <taxon>Tricholomatineae</taxon>
        <taxon>Lyophyllaceae</taxon>
        <taxon>Hypsizygus</taxon>
    </lineage>
</organism>
<dbReference type="STRING" id="39966.A0A369JLN6"/>
<dbReference type="AlphaFoldDB" id="A0A369JLN6"/>
<gene>
    <name evidence="2" type="ORF">Hypma_010673</name>
</gene>
<name>A0A369JLN6_HYPMA</name>
<evidence type="ECO:0000313" key="3">
    <source>
        <dbReference type="Proteomes" id="UP000076154"/>
    </source>
</evidence>
<keyword evidence="3" id="KW-1185">Reference proteome</keyword>
<dbReference type="Pfam" id="PF20231">
    <property type="entry name" value="DUF6589"/>
    <property type="match status" value="1"/>
</dbReference>
<accession>A0A369JLN6</accession>
<dbReference type="Proteomes" id="UP000076154">
    <property type="component" value="Unassembled WGS sequence"/>
</dbReference>
<reference evidence="2" key="1">
    <citation type="submission" date="2018-04" db="EMBL/GenBank/DDBJ databases">
        <title>Whole genome sequencing of Hypsizygus marmoreus.</title>
        <authorList>
            <person name="Choi I.-G."/>
            <person name="Min B."/>
            <person name="Kim J.-G."/>
            <person name="Kim S."/>
            <person name="Oh Y.-L."/>
            <person name="Kong W.-S."/>
            <person name="Park H."/>
            <person name="Jeong J."/>
            <person name="Song E.-S."/>
        </authorList>
    </citation>
    <scope>NUCLEOTIDE SEQUENCE [LARGE SCALE GENOMIC DNA]</scope>
    <source>
        <strain evidence="2">51987-8</strain>
    </source>
</reference>
<dbReference type="EMBL" id="LUEZ02000052">
    <property type="protein sequence ID" value="RDB22252.1"/>
    <property type="molecule type" value="Genomic_DNA"/>
</dbReference>
<comment type="caution">
    <text evidence="2">The sequence shown here is derived from an EMBL/GenBank/DDBJ whole genome shotgun (WGS) entry which is preliminary data.</text>
</comment>
<evidence type="ECO:0000313" key="2">
    <source>
        <dbReference type="EMBL" id="RDB22252.1"/>
    </source>
</evidence>
<dbReference type="OrthoDB" id="3033641at2759"/>
<proteinExistence type="predicted"/>
<sequence length="259" mass="29570">MYNTFKALSVQEAANTKTVGRDREKWGSLRLDNVQQYSIVRDLRIGRENKMITGIAATYIETYQYCPQDSDLDHKRNRLAEKKRLSFTTSAAEALLDQAHAQVVGVLSWIGSIIDYALQLVTEKPHLATLYRTRAAIQIIPPHKDKVHPLGTSSKVETIPTELKDALLDFFAQMGQVAHDYLRRLLPVGGDGLTYEKLLQLKAFMQFHEDEFESFELLEPILELWHTKWTDLSRIYEMHWGYPLSKNPATLGHSAAKIG</sequence>
<protein>
    <recommendedName>
        <fullName evidence="1">DUF6589 domain-containing protein</fullName>
    </recommendedName>
</protein>
<dbReference type="InterPro" id="IPR046496">
    <property type="entry name" value="DUF6589"/>
</dbReference>
<evidence type="ECO:0000259" key="1">
    <source>
        <dbReference type="Pfam" id="PF20231"/>
    </source>
</evidence>